<keyword evidence="3" id="KW-0808">Transferase</keyword>
<evidence type="ECO:0000256" key="3">
    <source>
        <dbReference type="ARBA" id="ARBA00022679"/>
    </source>
</evidence>
<keyword evidence="4" id="KW-0812">Transmembrane</keyword>
<evidence type="ECO:0000256" key="1">
    <source>
        <dbReference type="ARBA" id="ARBA00004167"/>
    </source>
</evidence>
<evidence type="ECO:0008006" key="8">
    <source>
        <dbReference type="Google" id="ProtNLM"/>
    </source>
</evidence>
<dbReference type="GO" id="GO:0016020">
    <property type="term" value="C:membrane"/>
    <property type="evidence" value="ECO:0007669"/>
    <property type="project" value="UniProtKB-SubCell"/>
</dbReference>
<dbReference type="InterPro" id="IPR008166">
    <property type="entry name" value="Glyco_transf_92"/>
</dbReference>
<evidence type="ECO:0000313" key="7">
    <source>
        <dbReference type="EMBL" id="QHT34195.1"/>
    </source>
</evidence>
<name>A0A6C0F4P7_9ZZZZ</name>
<dbReference type="GO" id="GO:0005737">
    <property type="term" value="C:cytoplasm"/>
    <property type="evidence" value="ECO:0007669"/>
    <property type="project" value="TreeGrafter"/>
</dbReference>
<dbReference type="PANTHER" id="PTHR21461:SF69">
    <property type="entry name" value="GLYCOSYLTRANSFERASE FAMILY 92 PROTEIN"/>
    <property type="match status" value="1"/>
</dbReference>
<sequence length="263" mass="31395">MSKYYLSFHTVFVLNENIRWLEEFIIYYRNIGFDHFYLYDNEGSIGFGSTTKYNKYGFPISHKATEADKKQLQYILEKYGDYITYTIWQPKDSVGNIIYRQDDSIIDCMNHQGKDNEWIACLDLDEYIYSVKNVNIADYLKSLDESVSCVKITQKKFLDRFLSKERFITQEFQCINGLNIGTEWGPKNIVRCKDFIFLKHIHEIDVKNETIVADKEIIRFNHYNINDKQLKWMNEDFYKTVIPYKIDGTDEGMAKYKDLFKDL</sequence>
<dbReference type="GO" id="GO:0016757">
    <property type="term" value="F:glycosyltransferase activity"/>
    <property type="evidence" value="ECO:0007669"/>
    <property type="project" value="UniProtKB-KW"/>
</dbReference>
<evidence type="ECO:0000256" key="4">
    <source>
        <dbReference type="ARBA" id="ARBA00022692"/>
    </source>
</evidence>
<keyword evidence="5" id="KW-1133">Transmembrane helix</keyword>
<dbReference type="EMBL" id="MN738990">
    <property type="protein sequence ID" value="QHT34195.1"/>
    <property type="molecule type" value="Genomic_DNA"/>
</dbReference>
<dbReference type="PANTHER" id="PTHR21461">
    <property type="entry name" value="GLYCOSYLTRANSFERASE FAMILY 92 PROTEIN"/>
    <property type="match status" value="1"/>
</dbReference>
<evidence type="ECO:0000256" key="5">
    <source>
        <dbReference type="ARBA" id="ARBA00022989"/>
    </source>
</evidence>
<organism evidence="7">
    <name type="scientific">viral metagenome</name>
    <dbReference type="NCBI Taxonomy" id="1070528"/>
    <lineage>
        <taxon>unclassified sequences</taxon>
        <taxon>metagenomes</taxon>
        <taxon>organismal metagenomes</taxon>
    </lineage>
</organism>
<reference evidence="7" key="1">
    <citation type="journal article" date="2020" name="Nature">
        <title>Giant virus diversity and host interactions through global metagenomics.</title>
        <authorList>
            <person name="Schulz F."/>
            <person name="Roux S."/>
            <person name="Paez-Espino D."/>
            <person name="Jungbluth S."/>
            <person name="Walsh D.A."/>
            <person name="Denef V.J."/>
            <person name="McMahon K.D."/>
            <person name="Konstantinidis K.T."/>
            <person name="Eloe-Fadrosh E.A."/>
            <person name="Kyrpides N.C."/>
            <person name="Woyke T."/>
        </authorList>
    </citation>
    <scope>NUCLEOTIDE SEQUENCE</scope>
    <source>
        <strain evidence="7">GVMAG-M-3300009161-52</strain>
    </source>
</reference>
<keyword evidence="6" id="KW-0472">Membrane</keyword>
<comment type="subcellular location">
    <subcellularLocation>
        <location evidence="1">Membrane</location>
        <topology evidence="1">Single-pass membrane protein</topology>
    </subcellularLocation>
</comment>
<keyword evidence="2" id="KW-0328">Glycosyltransferase</keyword>
<proteinExistence type="predicted"/>
<evidence type="ECO:0000256" key="6">
    <source>
        <dbReference type="ARBA" id="ARBA00023136"/>
    </source>
</evidence>
<accession>A0A6C0F4P7</accession>
<evidence type="ECO:0000256" key="2">
    <source>
        <dbReference type="ARBA" id="ARBA00022676"/>
    </source>
</evidence>
<protein>
    <recommendedName>
        <fullName evidence="8">Glycosyltransferase</fullName>
    </recommendedName>
</protein>
<dbReference type="AlphaFoldDB" id="A0A6C0F4P7"/>
<dbReference type="Pfam" id="PF01697">
    <property type="entry name" value="Glyco_transf_92"/>
    <property type="match status" value="1"/>
</dbReference>